<evidence type="ECO:0000313" key="2">
    <source>
        <dbReference type="Proteomes" id="UP001589890"/>
    </source>
</evidence>
<dbReference type="RefSeq" id="WP_380057296.1">
    <property type="nucleotide sequence ID" value="NZ_JBHLTC010000052.1"/>
</dbReference>
<gene>
    <name evidence="1" type="ORF">ACFFGN_35150</name>
</gene>
<comment type="caution">
    <text evidence="1">The sequence shown here is derived from an EMBL/GenBank/DDBJ whole genome shotgun (WGS) entry which is preliminary data.</text>
</comment>
<dbReference type="EMBL" id="JBHLTC010000052">
    <property type="protein sequence ID" value="MFC0629357.1"/>
    <property type="molecule type" value="Genomic_DNA"/>
</dbReference>
<dbReference type="NCBIfam" id="NF047352">
    <property type="entry name" value="P_loop_sacsin"/>
    <property type="match status" value="1"/>
</dbReference>
<dbReference type="InterPro" id="IPR036890">
    <property type="entry name" value="HATPase_C_sf"/>
</dbReference>
<dbReference type="SUPFAM" id="SSF55874">
    <property type="entry name" value="ATPase domain of HSP90 chaperone/DNA topoisomerase II/histidine kinase"/>
    <property type="match status" value="1"/>
</dbReference>
<organism evidence="1 2">
    <name type="scientific">Kribbella deserti</name>
    <dbReference type="NCBI Taxonomy" id="1926257"/>
    <lineage>
        <taxon>Bacteria</taxon>
        <taxon>Bacillati</taxon>
        <taxon>Actinomycetota</taxon>
        <taxon>Actinomycetes</taxon>
        <taxon>Propionibacteriales</taxon>
        <taxon>Kribbellaceae</taxon>
        <taxon>Kribbella</taxon>
    </lineage>
</organism>
<name>A0ABV6R078_9ACTN</name>
<accession>A0ABV6R078</accession>
<dbReference type="Gene3D" id="3.30.565.10">
    <property type="entry name" value="Histidine kinase-like ATPase, C-terminal domain"/>
    <property type="match status" value="1"/>
</dbReference>
<evidence type="ECO:0000313" key="1">
    <source>
        <dbReference type="EMBL" id="MFC0629357.1"/>
    </source>
</evidence>
<protein>
    <submittedName>
        <fullName evidence="1">Sacsin N-terminal ATP-binding-like domain-containing protein</fullName>
    </submittedName>
</protein>
<proteinExistence type="predicted"/>
<reference evidence="1 2" key="1">
    <citation type="submission" date="2024-09" db="EMBL/GenBank/DDBJ databases">
        <authorList>
            <person name="Sun Q."/>
            <person name="Mori K."/>
        </authorList>
    </citation>
    <scope>NUCLEOTIDE SEQUENCE [LARGE SCALE GENOMIC DNA]</scope>
    <source>
        <strain evidence="1 2">CGMCC 1.15906</strain>
    </source>
</reference>
<dbReference type="Proteomes" id="UP001589890">
    <property type="component" value="Unassembled WGS sequence"/>
</dbReference>
<keyword evidence="2" id="KW-1185">Reference proteome</keyword>
<sequence length="978" mass="103703">MGEAGIRERVLAGWTSSAMRFREDANAEEDLALGGYIDRVVIELAQNAADAAARAGVPGRIRFTLRDGILVAANTGAPLTAAGVESLATLRASAKRDDTDAVGRFGVGFAAVLGVSDEPAVLSRTGGVRFSQADSAALVAEVAADSPALEAELRRRDGHVPVLRLPFAAEGEPPAGYDTAVVLPLRDESADQLVRRLLADADDALLLALPGLERIEIDVDGEERVLTDVASRWYVHRTGGVFDQTLYADRPTEERARPYWSVVWALPLTDHPVPPVVHAPTPTDEPLSLPALLLASFPLDPARRHVAMGALTDRLIAEAAASYAELVRLRAEADPAGDVHRLVPTGLAAGPLDRMLREAVLELLPDTPMLRAVEDNALIRPRDAVVVTRADDSFNTVLAPLVSGLVRSAPEPLGVRRLDLADLVDQLGSVAANRPPKWWRELYAAMSAMVLEPLTREALGALPVPLADDRLVRGARGLLLPGEGLVAEALSIFGEYGVRVVHPDAVHPSLERLGALPAGPREILADPGVRTAVEHSAEADDADAIAAAVLTILAAADPGRSPWWLSDLALRDDEGELVPANALVIPGSDAEAVLDDEEVAPVSRELLDRFGSEVLEAAGVLRTLRVASASDVLFDALPEELTDLDLLADWAEEMARATVGSPYGVTAGEVAAIRDLDWIVDDAWPRVLAVIGSDPALRPALVTPARVVGPDDRAFDVPSYTAWWIRGQVDLEDGPLTGRADPEADPALATLLDPSPEWAVGLDAEVRTAIGLVRTVADLDAAGVGVVLNRLVDPDRVVDETTMLRLWAQLGAVTAYPSELPDRVRVLGGDGTTRTVAAGNAVVVDAPMWLQRTDLGGFLVATGPAADGLSDLLDIPMAQDAAAGIVSGKGVPAEVPAELRRLIPELPATWWEHEELLVDGVEVSWWVDASGAPHAATTDGLANALAWSANHWSHRHVISLALTDPTTLPSLTITTTFD</sequence>